<name>A0ACC2K7B8_PERAE</name>
<sequence length="1156" mass="132117">MEQEEYTKEEIDWSYIEFVDNQDVLDLIEKKPGGIIALLDEACMFPRSTYETFVQKLYQTFKNHKRFSKPKLSTTAFTISHYAGDVTYQTELFLDKNKDYVVAEHQALLSASECSFVSGLFPPLAEESSKSSKFSSIGSRFKQQLQALLETLSATEPHYIRCVKPNNLLKPSIFENTNVLQQLRCGGVMEAIRISCAGYPTRRSFYEFINRFGILCPNVLDGSCDEATASKRLLEKVDLKGYQIGKTKVFLRAGQMAELDARRTEVLGRSAALIQRKFCSHLARKIFKSLRQSAVQIQAVCRGQLALELYERMRRENACLTIQKELRKFVKRKAYKNLFSSAVTLQSGLRGMAARNELKFRQQTKAAIIIQSRCRQFLAHSYYKRLKKAAVVTQCAWRGRLARRELRKLKMAAKETGALQAAKTMLEQQVEELTWRLQQEEQMQADVEAAKTQENAKLRSALEELQLQFDVRTQENAKLQSALQELQLQFDVRTQENAKLQSALQELQLQFDVRTQENAKLQSALQELQLQFDVRTQENAKLQSALQELQLQFDVRTQENAKLQSALQELQLQFNETEAFLVKEKENPKKVEEQVPIVQEVPVVDTAQLDNIIVENEKLKDMMSSLERKIDETERKYEETQRLSEERLKKAVEAESKMKNLKTAMQRLEEKLSEVESENKILQQQALLDSSVKRMPEHSEIPETKNLENGHHENEDLKSKYESQYSLSHKDDAESENRLRRSHRERQNESVDALINCVVQNIGFSEEKSIAAFTIYKCLLHWRSFEAEKTSVFDRLIQMIGSAIESQENNEHMAYWLSSTSTLLFLLQRSLKATGASGSTSSQKPPPATTLFGRMAQGFRSSSNLPVAGLDVVRQVEAKYPALLFKMQLTAYVEKIYGIVRDNTKKELSNVLALCVQETRTSRAAMLKSHSQSESHTSSDHPSSDDDPKSPWQIVIGSLNTLLNTLQKNYVPSVLIQKIFTQIFSYINVQLLNSLLVRRECCSFSNGEYVKAGLDELELWSTQEKMYAGLALDELKHVRQAVGFLVIHQKARISYDDISSDLCPVLSVQQIYRICTNYWDDKYGTHGVHADVISSMRVMMTEDMNTADSSSFLLEDTSSIPFSTDDLSDAHQLKDFSDVKPAAELLKTAAFQFLLD</sequence>
<protein>
    <submittedName>
        <fullName evidence="1">Uncharacterized protein</fullName>
    </submittedName>
</protein>
<keyword evidence="2" id="KW-1185">Reference proteome</keyword>
<reference evidence="1 2" key="1">
    <citation type="journal article" date="2022" name="Hortic Res">
        <title>A haplotype resolved chromosomal level avocado genome allows analysis of novel avocado genes.</title>
        <authorList>
            <person name="Nath O."/>
            <person name="Fletcher S.J."/>
            <person name="Hayward A."/>
            <person name="Shaw L.M."/>
            <person name="Masouleh A.K."/>
            <person name="Furtado A."/>
            <person name="Henry R.J."/>
            <person name="Mitter N."/>
        </authorList>
    </citation>
    <scope>NUCLEOTIDE SEQUENCE [LARGE SCALE GENOMIC DNA]</scope>
    <source>
        <strain evidence="2">cv. Hass</strain>
    </source>
</reference>
<dbReference type="EMBL" id="CM056812">
    <property type="protein sequence ID" value="KAJ8616955.1"/>
    <property type="molecule type" value="Genomic_DNA"/>
</dbReference>
<evidence type="ECO:0000313" key="1">
    <source>
        <dbReference type="EMBL" id="KAJ8616955.1"/>
    </source>
</evidence>
<evidence type="ECO:0000313" key="2">
    <source>
        <dbReference type="Proteomes" id="UP001234297"/>
    </source>
</evidence>
<gene>
    <name evidence="1" type="ORF">MRB53_013141</name>
</gene>
<proteinExistence type="predicted"/>
<dbReference type="Proteomes" id="UP001234297">
    <property type="component" value="Chromosome 4"/>
</dbReference>
<organism evidence="1 2">
    <name type="scientific">Persea americana</name>
    <name type="common">Avocado</name>
    <dbReference type="NCBI Taxonomy" id="3435"/>
    <lineage>
        <taxon>Eukaryota</taxon>
        <taxon>Viridiplantae</taxon>
        <taxon>Streptophyta</taxon>
        <taxon>Embryophyta</taxon>
        <taxon>Tracheophyta</taxon>
        <taxon>Spermatophyta</taxon>
        <taxon>Magnoliopsida</taxon>
        <taxon>Magnoliidae</taxon>
        <taxon>Laurales</taxon>
        <taxon>Lauraceae</taxon>
        <taxon>Persea</taxon>
    </lineage>
</organism>
<accession>A0ACC2K7B8</accession>
<comment type="caution">
    <text evidence="1">The sequence shown here is derived from an EMBL/GenBank/DDBJ whole genome shotgun (WGS) entry which is preliminary data.</text>
</comment>